<keyword evidence="10" id="KW-0865">Zymogen</keyword>
<dbReference type="Gene3D" id="3.30.360.50">
    <property type="entry name" value="S-adenosylmethionine decarboxylase"/>
    <property type="match status" value="1"/>
</dbReference>
<evidence type="ECO:0000256" key="7">
    <source>
        <dbReference type="ARBA" id="ARBA00022813"/>
    </source>
</evidence>
<evidence type="ECO:0000313" key="15">
    <source>
        <dbReference type="EMBL" id="CBJ28070.1"/>
    </source>
</evidence>
<evidence type="ECO:0000313" key="16">
    <source>
        <dbReference type="Proteomes" id="UP000002630"/>
    </source>
</evidence>
<accession>D7G8P6</accession>
<dbReference type="GO" id="GO:0005829">
    <property type="term" value="C:cytosol"/>
    <property type="evidence" value="ECO:0007669"/>
    <property type="project" value="TreeGrafter"/>
</dbReference>
<dbReference type="GO" id="GO:0004014">
    <property type="term" value="F:adenosylmethionine decarboxylase activity"/>
    <property type="evidence" value="ECO:0007669"/>
    <property type="project" value="UniProtKB-EC"/>
</dbReference>
<evidence type="ECO:0000256" key="14">
    <source>
        <dbReference type="SAM" id="MobiDB-lite"/>
    </source>
</evidence>
<keyword evidence="6" id="KW-0210">Decarboxylase</keyword>
<keyword evidence="12" id="KW-0704">Schiff base</keyword>
<dbReference type="EC" id="4.1.1.50" evidence="4"/>
<keyword evidence="13" id="KW-0670">Pyruvate</keyword>
<evidence type="ECO:0000256" key="5">
    <source>
        <dbReference type="ARBA" id="ARBA00022691"/>
    </source>
</evidence>
<dbReference type="InterPro" id="IPR016067">
    <property type="entry name" value="S-AdoMet_deCO2ase_core"/>
</dbReference>
<protein>
    <recommendedName>
        <fullName evidence="4">adenosylmethionine decarboxylase</fullName>
        <ecNumber evidence="4">4.1.1.50</ecNumber>
    </recommendedName>
</protein>
<evidence type="ECO:0000256" key="11">
    <source>
        <dbReference type="ARBA" id="ARBA00023239"/>
    </source>
</evidence>
<keyword evidence="9" id="KW-0620">Polyamine biosynthesis</keyword>
<evidence type="ECO:0000256" key="4">
    <source>
        <dbReference type="ARBA" id="ARBA00012357"/>
    </source>
</evidence>
<comment type="cofactor">
    <cofactor evidence="1">
        <name>pyruvate</name>
        <dbReference type="ChEBI" id="CHEBI:15361"/>
    </cofactor>
</comment>
<evidence type="ECO:0000256" key="8">
    <source>
        <dbReference type="ARBA" id="ARBA00023066"/>
    </source>
</evidence>
<evidence type="ECO:0000256" key="1">
    <source>
        <dbReference type="ARBA" id="ARBA00001928"/>
    </source>
</evidence>
<feature type="compositionally biased region" description="Polar residues" evidence="14">
    <location>
        <begin position="40"/>
        <end position="53"/>
    </location>
</feature>
<feature type="region of interest" description="Disordered" evidence="14">
    <location>
        <begin position="1"/>
        <end position="79"/>
    </location>
</feature>
<dbReference type="PANTHER" id="PTHR11570">
    <property type="entry name" value="S-ADENOSYLMETHIONINE DECARBOXYLASE"/>
    <property type="match status" value="1"/>
</dbReference>
<keyword evidence="5" id="KW-0949">S-adenosyl-L-methionine</keyword>
<dbReference type="AlphaFoldDB" id="D7G8P6"/>
<sequence length="428" mass="47226">MVVDVLSSAMSFDVTTSSPPVAQGSDREAQPGGSGGSSSDAPETSSATVSDLSDSGGEDDVLTKVDSQAGDGEEREYTGCFEGPEKTLEVCFKPGIGNPQGCRALTRQSLDRMCSRAKCTILHQISNDYLDAYVLSESSLFVYPHKVVMKTCGTTTLLRCVATLLQAALEQQGLVLEWMGYSRKNFTFPSDQLFPHSSFEQELQYLRAHTHLEKRLNGAGYVLGPVTGDHWFVYIADKCDRPDYTATDRTINMMMFDMHPDTAKHFYKEACPTGREMTKKTGIAELVPGAVVDDFAFDPCGYSMNAILYDSYYTIHVTPEESCSYASFETNNPFKSYRSIINNVLNVFRPKRWVLTMVADKAGLNTITENPFDVEKIELPLRKAQYIRTSVCSTVVEGDCVCIMGAWDMRDKGVPTKGAGRPRTVSLA</sequence>
<proteinExistence type="inferred from homology"/>
<dbReference type="SUPFAM" id="SSF56276">
    <property type="entry name" value="S-adenosylmethionine decarboxylase"/>
    <property type="match status" value="1"/>
</dbReference>
<dbReference type="eggNOG" id="KOG0788">
    <property type="taxonomic scope" value="Eukaryota"/>
</dbReference>
<comment type="similarity">
    <text evidence="3">Belongs to the eukaryotic AdoMetDC family.</text>
</comment>
<dbReference type="Proteomes" id="UP000002630">
    <property type="component" value="Unassembled WGS sequence"/>
</dbReference>
<comment type="pathway">
    <text evidence="2">Amine and polyamine biosynthesis; S-adenosylmethioninamine biosynthesis; S-adenosylmethioninamine from S-adenosyl-L-methionine: step 1/1.</text>
</comment>
<keyword evidence="16" id="KW-1185">Reference proteome</keyword>
<evidence type="ECO:0000256" key="9">
    <source>
        <dbReference type="ARBA" id="ARBA00023115"/>
    </source>
</evidence>
<keyword evidence="11 15" id="KW-0456">Lyase</keyword>
<dbReference type="Gene3D" id="3.60.90.10">
    <property type="entry name" value="S-adenosylmethionine decarboxylase"/>
    <property type="match status" value="1"/>
</dbReference>
<dbReference type="InterPro" id="IPR001985">
    <property type="entry name" value="S-AdoMet_decarboxylase_euk"/>
</dbReference>
<evidence type="ECO:0000256" key="13">
    <source>
        <dbReference type="ARBA" id="ARBA00023317"/>
    </source>
</evidence>
<feature type="compositionally biased region" description="Polar residues" evidence="14">
    <location>
        <begin position="8"/>
        <end position="20"/>
    </location>
</feature>
<dbReference type="InterPro" id="IPR018166">
    <property type="entry name" value="S-AdoMet_deCO2ase_CS"/>
</dbReference>
<dbReference type="InterPro" id="IPR048283">
    <property type="entry name" value="AdoMetDC-like"/>
</dbReference>
<dbReference type="UniPathway" id="UPA00331">
    <property type="reaction ID" value="UER00451"/>
</dbReference>
<dbReference type="InParanoid" id="D7G8P6"/>
<dbReference type="EMBL" id="FN649760">
    <property type="protein sequence ID" value="CBJ28070.1"/>
    <property type="molecule type" value="Genomic_DNA"/>
</dbReference>
<keyword evidence="7" id="KW-0068">Autocatalytic cleavage</keyword>
<evidence type="ECO:0000256" key="10">
    <source>
        <dbReference type="ARBA" id="ARBA00023145"/>
    </source>
</evidence>
<dbReference type="STRING" id="2880.D7G8P6"/>
<dbReference type="NCBIfam" id="TIGR00535">
    <property type="entry name" value="SAM_DCase"/>
    <property type="match status" value="1"/>
</dbReference>
<evidence type="ECO:0000256" key="2">
    <source>
        <dbReference type="ARBA" id="ARBA00004911"/>
    </source>
</evidence>
<name>D7G8P6_ECTSI</name>
<evidence type="ECO:0000256" key="6">
    <source>
        <dbReference type="ARBA" id="ARBA00022793"/>
    </source>
</evidence>
<dbReference type="GO" id="GO:0008295">
    <property type="term" value="P:spermidine biosynthetic process"/>
    <property type="evidence" value="ECO:0007669"/>
    <property type="project" value="UniProtKB-KW"/>
</dbReference>
<evidence type="ECO:0000256" key="12">
    <source>
        <dbReference type="ARBA" id="ARBA00023270"/>
    </source>
</evidence>
<reference evidence="15 16" key="1">
    <citation type="journal article" date="2010" name="Nature">
        <title>The Ectocarpus genome and the independent evolution of multicellularity in brown algae.</title>
        <authorList>
            <person name="Cock J.M."/>
            <person name="Sterck L."/>
            <person name="Rouze P."/>
            <person name="Scornet D."/>
            <person name="Allen A.E."/>
            <person name="Amoutzias G."/>
            <person name="Anthouard V."/>
            <person name="Artiguenave F."/>
            <person name="Aury J.M."/>
            <person name="Badger J.H."/>
            <person name="Beszteri B."/>
            <person name="Billiau K."/>
            <person name="Bonnet E."/>
            <person name="Bothwell J.H."/>
            <person name="Bowler C."/>
            <person name="Boyen C."/>
            <person name="Brownlee C."/>
            <person name="Carrano C.J."/>
            <person name="Charrier B."/>
            <person name="Cho G.Y."/>
            <person name="Coelho S.M."/>
            <person name="Collen J."/>
            <person name="Corre E."/>
            <person name="Da Silva C."/>
            <person name="Delage L."/>
            <person name="Delaroque N."/>
            <person name="Dittami S.M."/>
            <person name="Doulbeau S."/>
            <person name="Elias M."/>
            <person name="Farnham G."/>
            <person name="Gachon C.M."/>
            <person name="Gschloessl B."/>
            <person name="Heesch S."/>
            <person name="Jabbari K."/>
            <person name="Jubin C."/>
            <person name="Kawai H."/>
            <person name="Kimura K."/>
            <person name="Kloareg B."/>
            <person name="Kupper F.C."/>
            <person name="Lang D."/>
            <person name="Le Bail A."/>
            <person name="Leblanc C."/>
            <person name="Lerouge P."/>
            <person name="Lohr M."/>
            <person name="Lopez P.J."/>
            <person name="Martens C."/>
            <person name="Maumus F."/>
            <person name="Michel G."/>
            <person name="Miranda-Saavedra D."/>
            <person name="Morales J."/>
            <person name="Moreau H."/>
            <person name="Motomura T."/>
            <person name="Nagasato C."/>
            <person name="Napoli C.A."/>
            <person name="Nelson D.R."/>
            <person name="Nyvall-Collen P."/>
            <person name="Peters A.F."/>
            <person name="Pommier C."/>
            <person name="Potin P."/>
            <person name="Poulain J."/>
            <person name="Quesneville H."/>
            <person name="Read B."/>
            <person name="Rensing S.A."/>
            <person name="Ritter A."/>
            <person name="Rousvoal S."/>
            <person name="Samanta M."/>
            <person name="Samson G."/>
            <person name="Schroeder D.C."/>
            <person name="Segurens B."/>
            <person name="Strittmatter M."/>
            <person name="Tonon T."/>
            <person name="Tregear J.W."/>
            <person name="Valentin K."/>
            <person name="von Dassow P."/>
            <person name="Yamagishi T."/>
            <person name="Van de Peer Y."/>
            <person name="Wincker P."/>
        </authorList>
    </citation>
    <scope>NUCLEOTIDE SEQUENCE [LARGE SCALE GENOMIC DNA]</scope>
    <source>
        <strain evidence="16">Ec32 / CCAP1310/4</strain>
    </source>
</reference>
<evidence type="ECO:0000256" key="3">
    <source>
        <dbReference type="ARBA" id="ARBA00008466"/>
    </source>
</evidence>
<organism evidence="15 16">
    <name type="scientific">Ectocarpus siliculosus</name>
    <name type="common">Brown alga</name>
    <name type="synonym">Conferva siliculosa</name>
    <dbReference type="NCBI Taxonomy" id="2880"/>
    <lineage>
        <taxon>Eukaryota</taxon>
        <taxon>Sar</taxon>
        <taxon>Stramenopiles</taxon>
        <taxon>Ochrophyta</taxon>
        <taxon>PX clade</taxon>
        <taxon>Phaeophyceae</taxon>
        <taxon>Ectocarpales</taxon>
        <taxon>Ectocarpaceae</taxon>
        <taxon>Ectocarpus</taxon>
    </lineage>
</organism>
<dbReference type="PANTHER" id="PTHR11570:SF0">
    <property type="entry name" value="S-ADENOSYLMETHIONINE DECARBOXYLASE PROENZYME"/>
    <property type="match status" value="1"/>
</dbReference>
<dbReference type="PROSITE" id="PS01336">
    <property type="entry name" value="ADOMETDC"/>
    <property type="match status" value="1"/>
</dbReference>
<dbReference type="GO" id="GO:0006597">
    <property type="term" value="P:spermine biosynthetic process"/>
    <property type="evidence" value="ECO:0007669"/>
    <property type="project" value="InterPro"/>
</dbReference>
<dbReference type="OrthoDB" id="1068353at2759"/>
<gene>
    <name evidence="15" type="primary">SAMDC</name>
    <name evidence="15" type="ORF">Esi_0091_0038</name>
</gene>
<keyword evidence="8" id="KW-0745">Spermidine biosynthesis</keyword>
<dbReference type="Pfam" id="PF01536">
    <property type="entry name" value="SAM_decarbox"/>
    <property type="match status" value="1"/>
</dbReference>